<name>A0ABS1DN32_9PROT</name>
<gene>
    <name evidence="3" type="ORF">CKO28_25735</name>
</gene>
<dbReference type="PANTHER" id="PTHR36450">
    <property type="entry name" value="THIOREDOXIN"/>
    <property type="match status" value="1"/>
</dbReference>
<evidence type="ECO:0000313" key="3">
    <source>
        <dbReference type="EMBL" id="MBK1671406.1"/>
    </source>
</evidence>
<dbReference type="EMBL" id="NRRL01000183">
    <property type="protein sequence ID" value="MBK1671406.1"/>
    <property type="molecule type" value="Genomic_DNA"/>
</dbReference>
<dbReference type="SUPFAM" id="SSF52833">
    <property type="entry name" value="Thioredoxin-like"/>
    <property type="match status" value="1"/>
</dbReference>
<dbReference type="RefSeq" id="WP_200344240.1">
    <property type="nucleotide sequence ID" value="NZ_NRRL01000183.1"/>
</dbReference>
<dbReference type="InterPro" id="IPR005243">
    <property type="entry name" value="THIRX-like_proc"/>
</dbReference>
<feature type="domain" description="Thioredoxin-like fold" evidence="2">
    <location>
        <begin position="1"/>
        <end position="75"/>
    </location>
</feature>
<dbReference type="Proteomes" id="UP001296873">
    <property type="component" value="Unassembled WGS sequence"/>
</dbReference>
<proteinExistence type="predicted"/>
<dbReference type="NCBIfam" id="TIGR00412">
    <property type="entry name" value="redox_disulf_2"/>
    <property type="match status" value="1"/>
</dbReference>
<feature type="compositionally biased region" description="Basic and acidic residues" evidence="1">
    <location>
        <begin position="66"/>
        <end position="79"/>
    </location>
</feature>
<dbReference type="InterPro" id="IPR036249">
    <property type="entry name" value="Thioredoxin-like_sf"/>
</dbReference>
<reference evidence="3 4" key="1">
    <citation type="journal article" date="2020" name="Microorganisms">
        <title>Osmotic Adaptation and Compatible Solute Biosynthesis of Phototrophic Bacteria as Revealed from Genome Analyses.</title>
        <authorList>
            <person name="Imhoff J.F."/>
            <person name="Rahn T."/>
            <person name="Kunzel S."/>
            <person name="Keller A."/>
            <person name="Neulinger S.C."/>
        </authorList>
    </citation>
    <scope>NUCLEOTIDE SEQUENCE [LARGE SCALE GENOMIC DNA]</scope>
    <source>
        <strain evidence="3 4">DSM 9895</strain>
    </source>
</reference>
<feature type="region of interest" description="Disordered" evidence="1">
    <location>
        <begin position="60"/>
        <end position="79"/>
    </location>
</feature>
<comment type="caution">
    <text evidence="3">The sequence shown here is derived from an EMBL/GenBank/DDBJ whole genome shotgun (WGS) entry which is preliminary data.</text>
</comment>
<dbReference type="Pfam" id="PF13192">
    <property type="entry name" value="Thioredoxin_3"/>
    <property type="match status" value="1"/>
</dbReference>
<dbReference type="InterPro" id="IPR012336">
    <property type="entry name" value="Thioredoxin-like_fold"/>
</dbReference>
<evidence type="ECO:0000313" key="4">
    <source>
        <dbReference type="Proteomes" id="UP001296873"/>
    </source>
</evidence>
<organism evidence="3 4">
    <name type="scientific">Rhodovibrio sodomensis</name>
    <dbReference type="NCBI Taxonomy" id="1088"/>
    <lineage>
        <taxon>Bacteria</taxon>
        <taxon>Pseudomonadati</taxon>
        <taxon>Pseudomonadota</taxon>
        <taxon>Alphaproteobacteria</taxon>
        <taxon>Rhodospirillales</taxon>
        <taxon>Rhodovibrionaceae</taxon>
        <taxon>Rhodovibrio</taxon>
    </lineage>
</organism>
<dbReference type="Gene3D" id="3.40.30.10">
    <property type="entry name" value="Glutaredoxin"/>
    <property type="match status" value="1"/>
</dbReference>
<protein>
    <submittedName>
        <fullName evidence="3">Thioredoxin family protein</fullName>
    </submittedName>
</protein>
<sequence length="79" mass="8522">MDIKVLGPGCKKCSQTEEMIRSKARALSLDATVEKVTDAATIMEYGAMSTPAVAIDGKLVHSGGKPSERDVESWLRQKV</sequence>
<dbReference type="PIRSF" id="PIRSF037031">
    <property type="entry name" value="Redox_disulphide_2"/>
    <property type="match status" value="1"/>
</dbReference>
<evidence type="ECO:0000256" key="1">
    <source>
        <dbReference type="SAM" id="MobiDB-lite"/>
    </source>
</evidence>
<evidence type="ECO:0000259" key="2">
    <source>
        <dbReference type="Pfam" id="PF13192"/>
    </source>
</evidence>
<keyword evidence="4" id="KW-1185">Reference proteome</keyword>
<dbReference type="PANTHER" id="PTHR36450:SF1">
    <property type="entry name" value="THIOREDOXIN"/>
    <property type="match status" value="1"/>
</dbReference>
<accession>A0ABS1DN32</accession>